<organism evidence="4 5">
    <name type="scientific">Polymorphospora rubra</name>
    <dbReference type="NCBI Taxonomy" id="338584"/>
    <lineage>
        <taxon>Bacteria</taxon>
        <taxon>Bacillati</taxon>
        <taxon>Actinomycetota</taxon>
        <taxon>Actinomycetes</taxon>
        <taxon>Micromonosporales</taxon>
        <taxon>Micromonosporaceae</taxon>
        <taxon>Polymorphospora</taxon>
    </lineage>
</organism>
<proteinExistence type="inferred from homology"/>
<name>A0A810N5G7_9ACTN</name>
<dbReference type="Pfam" id="PF13561">
    <property type="entry name" value="adh_short_C2"/>
    <property type="match status" value="1"/>
</dbReference>
<dbReference type="GO" id="GO:0016614">
    <property type="term" value="F:oxidoreductase activity, acting on CH-OH group of donors"/>
    <property type="evidence" value="ECO:0007669"/>
    <property type="project" value="UniProtKB-ARBA"/>
</dbReference>
<gene>
    <name evidence="4" type="ORF">Prubr_60120</name>
</gene>
<feature type="compositionally biased region" description="Basic and acidic residues" evidence="3">
    <location>
        <begin position="58"/>
        <end position="68"/>
    </location>
</feature>
<feature type="compositionally biased region" description="Polar residues" evidence="3">
    <location>
        <begin position="20"/>
        <end position="30"/>
    </location>
</feature>
<reference evidence="4" key="1">
    <citation type="submission" date="2020-08" db="EMBL/GenBank/DDBJ databases">
        <title>Whole genome shotgun sequence of Polymorphospora rubra NBRC 101157.</title>
        <authorList>
            <person name="Komaki H."/>
            <person name="Tamura T."/>
        </authorList>
    </citation>
    <scope>NUCLEOTIDE SEQUENCE</scope>
    <source>
        <strain evidence="4">NBRC 101157</strain>
    </source>
</reference>
<evidence type="ECO:0000256" key="1">
    <source>
        <dbReference type="ARBA" id="ARBA00006484"/>
    </source>
</evidence>
<evidence type="ECO:0000313" key="4">
    <source>
        <dbReference type="EMBL" id="BCJ68991.1"/>
    </source>
</evidence>
<dbReference type="EMBL" id="AP023359">
    <property type="protein sequence ID" value="BCJ68991.1"/>
    <property type="molecule type" value="Genomic_DNA"/>
</dbReference>
<dbReference type="SUPFAM" id="SSF51735">
    <property type="entry name" value="NAD(P)-binding Rossmann-fold domains"/>
    <property type="match status" value="1"/>
</dbReference>
<dbReference type="AlphaFoldDB" id="A0A810N5G7"/>
<dbReference type="Gene3D" id="3.40.50.720">
    <property type="entry name" value="NAD(P)-binding Rossmann-like Domain"/>
    <property type="match status" value="1"/>
</dbReference>
<comment type="similarity">
    <text evidence="1">Belongs to the short-chain dehydrogenases/reductases (SDR) family.</text>
</comment>
<dbReference type="FunFam" id="3.40.50.720:FF:000084">
    <property type="entry name" value="Short-chain dehydrogenase reductase"/>
    <property type="match status" value="1"/>
</dbReference>
<dbReference type="InterPro" id="IPR002347">
    <property type="entry name" value="SDR_fam"/>
</dbReference>
<dbReference type="Proteomes" id="UP000680866">
    <property type="component" value="Chromosome"/>
</dbReference>
<evidence type="ECO:0000313" key="5">
    <source>
        <dbReference type="Proteomes" id="UP000680866"/>
    </source>
</evidence>
<feature type="region of interest" description="Disordered" evidence="3">
    <location>
        <begin position="1"/>
        <end position="68"/>
    </location>
</feature>
<dbReference type="PANTHER" id="PTHR48107">
    <property type="entry name" value="NADPH-DEPENDENT ALDEHYDE REDUCTASE-LIKE PROTEIN, CHLOROPLASTIC-RELATED"/>
    <property type="match status" value="1"/>
</dbReference>
<dbReference type="KEGG" id="pry:Prubr_60120"/>
<protein>
    <submittedName>
        <fullName evidence="4">NAD(P)-dependent oxidoreductase</fullName>
    </submittedName>
</protein>
<dbReference type="PRINTS" id="PR00081">
    <property type="entry name" value="GDHRDH"/>
</dbReference>
<evidence type="ECO:0000256" key="3">
    <source>
        <dbReference type="SAM" id="MobiDB-lite"/>
    </source>
</evidence>
<feature type="compositionally biased region" description="Basic and acidic residues" evidence="3">
    <location>
        <begin position="10"/>
        <end position="19"/>
    </location>
</feature>
<dbReference type="PRINTS" id="PR00080">
    <property type="entry name" value="SDRFAMILY"/>
</dbReference>
<dbReference type="InterPro" id="IPR036291">
    <property type="entry name" value="NAD(P)-bd_dom_sf"/>
</dbReference>
<keyword evidence="5" id="KW-1185">Reference proteome</keyword>
<dbReference type="PROSITE" id="PS00061">
    <property type="entry name" value="ADH_SHORT"/>
    <property type="match status" value="1"/>
</dbReference>
<dbReference type="PANTHER" id="PTHR48107:SF16">
    <property type="entry name" value="NADPH-DEPENDENT ALDEHYDE REDUCTASE 1, CHLOROPLASTIC"/>
    <property type="match status" value="1"/>
</dbReference>
<keyword evidence="2" id="KW-0560">Oxidoreductase</keyword>
<dbReference type="CDD" id="cd05355">
    <property type="entry name" value="SDR_c1"/>
    <property type="match status" value="1"/>
</dbReference>
<dbReference type="NCBIfam" id="NF005559">
    <property type="entry name" value="PRK07231.1"/>
    <property type="match status" value="1"/>
</dbReference>
<sequence length="316" mass="34076">MKISRGAPDATRRDEETRSMPDQFTLQDPRSQYPRPNEQGAEQQSAPGSDEAMGLPADHGEETYRGTGRLTDRKAIVTGADSGIGRAVALAYAREGADVLLSYLPEEEDDAKRTAALVEAAGRTAVRFPGDVRDEAYCDRLVERAVDEFGRVDILVNNAAYQMSVDGIAELSTEQFDRVFKTNVYAMFWLCRAALPHMPPGATIINTSSIQGFEPSPNLLDYASTKAAIVNFTKALAKEAIGRGVRVNSIAPGPVWTPLIPATMPPDKVSSFGEQTPLGRAAQPAELAPAYVFFASQESSYITAETLAVTGGRTLT</sequence>
<dbReference type="InterPro" id="IPR020904">
    <property type="entry name" value="Sc_DH/Rdtase_CS"/>
</dbReference>
<accession>A0A810N5G7</accession>
<evidence type="ECO:0000256" key="2">
    <source>
        <dbReference type="ARBA" id="ARBA00023002"/>
    </source>
</evidence>